<name>Q4GYN8_TRYB2</name>
<evidence type="ECO:0000313" key="3">
    <source>
        <dbReference type="Proteomes" id="UP000008524"/>
    </source>
</evidence>
<keyword evidence="3" id="KW-1185">Reference proteome</keyword>
<accession>Q4GYN8</accession>
<sequence>MTDGHATDFTAGTWLDQTVTNTWAWTVECNDTITTHPRHNKGGTMDSPSEPQEDRQPAASHFIEFTFSCGSCAKKKLHVLSSFLNSLPHPSVRSYCSHLTTGAYGKQAPHSPTHSKELALDLPFIPTFLFSPLSPHMVSTPVSGSQVPVCFHKANI</sequence>
<dbReference type="AlphaFoldDB" id="Q4GYN8"/>
<protein>
    <recommendedName>
        <fullName evidence="4">T. brucei spp.-specific protein</fullName>
    </recommendedName>
</protein>
<gene>
    <name evidence="2" type="ORF">TB927.1.3350</name>
</gene>
<proteinExistence type="predicted"/>
<dbReference type="Proteomes" id="UP000008524">
    <property type="component" value="Chromosome 1"/>
</dbReference>
<dbReference type="InParanoid" id="Q4GYN8"/>
<evidence type="ECO:0000256" key="1">
    <source>
        <dbReference type="SAM" id="MobiDB-lite"/>
    </source>
</evidence>
<dbReference type="GeneID" id="4357404"/>
<reference evidence="3" key="2">
    <citation type="journal article" date="2005" name="Science">
        <title>The genome of the African trypanosome Trypanosoma brucei.</title>
        <authorList>
            <person name="Berriman M."/>
            <person name="Ghedin E."/>
            <person name="Hertz-Fowler C."/>
            <person name="Blandin G."/>
            <person name="Renauld H."/>
            <person name="Bartholomeu D.C."/>
            <person name="Lennard N.J."/>
            <person name="Caler E."/>
            <person name="Hamlin N.E."/>
            <person name="Haas B."/>
            <person name="Bohme U."/>
            <person name="Hannick L."/>
            <person name="Aslett M.A."/>
            <person name="Shallom J."/>
            <person name="Marcello L."/>
            <person name="Hou L."/>
            <person name="Wickstead B."/>
            <person name="Alsmark U.C."/>
            <person name="Arrowsmith C."/>
            <person name="Atkin R.J."/>
            <person name="Barron A.J."/>
            <person name="Bringaud F."/>
            <person name="Brooks K."/>
            <person name="Carrington M."/>
            <person name="Cherevach I."/>
            <person name="Chillingworth T.J."/>
            <person name="Churcher C."/>
            <person name="Clark L.N."/>
            <person name="Corton C.H."/>
            <person name="Cronin A."/>
            <person name="Davies R.M."/>
            <person name="Doggett J."/>
            <person name="Djikeng A."/>
            <person name="Feldblyum T."/>
            <person name="Field M.C."/>
            <person name="Fraser A."/>
            <person name="Goodhead I."/>
            <person name="Hance Z."/>
            <person name="Harper D."/>
            <person name="Harris B.R."/>
            <person name="Hauser H."/>
            <person name="Hostetler J."/>
            <person name="Ivens A."/>
            <person name="Jagels K."/>
            <person name="Johnson D."/>
            <person name="Johnson J."/>
            <person name="Jones K."/>
            <person name="Kerhornou A.X."/>
            <person name="Koo H."/>
            <person name="Larke N."/>
            <person name="Landfear S."/>
            <person name="Larkin C."/>
            <person name="Leech V."/>
            <person name="Line A."/>
            <person name="Lord A."/>
            <person name="Macleod A."/>
            <person name="Mooney P.J."/>
            <person name="Moule S."/>
            <person name="Martin D.M."/>
            <person name="Morgan G.W."/>
            <person name="Mungall K."/>
            <person name="Norbertczak H."/>
            <person name="Ormond D."/>
            <person name="Pai G."/>
            <person name="Peacock C.S."/>
            <person name="Peterson J."/>
            <person name="Quail M.A."/>
            <person name="Rabbinowitsch E."/>
            <person name="Rajandream M.A."/>
            <person name="Reitter C."/>
            <person name="Salzberg S.L."/>
            <person name="Sanders M."/>
            <person name="Schobel S."/>
            <person name="Sharp S."/>
            <person name="Simmonds M."/>
            <person name="Simpson A.J."/>
            <person name="Tallon L."/>
            <person name="Turner C.M."/>
            <person name="Tait A."/>
            <person name="Tivey A.R."/>
            <person name="Van Aken S."/>
            <person name="Walker D."/>
            <person name="Wanless D."/>
            <person name="Wang S."/>
            <person name="White B."/>
            <person name="White O."/>
            <person name="Whitehead S."/>
            <person name="Woodward J."/>
            <person name="Wortman J."/>
            <person name="Adams M.D."/>
            <person name="Embley T.M."/>
            <person name="Gull K."/>
            <person name="Ullu E."/>
            <person name="Barry J.D."/>
            <person name="Fairlamb A.H."/>
            <person name="Opperdoes F."/>
            <person name="Barrell B.G."/>
            <person name="Donelson J.E."/>
            <person name="Hall N."/>
            <person name="Fraser C.M."/>
            <person name="Melville S.E."/>
            <person name="El-Sayed N.M."/>
        </authorList>
    </citation>
    <scope>NUCLEOTIDE SEQUENCE [LARGE SCALE GENOMIC DNA]</scope>
    <source>
        <strain evidence="3">927/4 GUTat10.1</strain>
    </source>
</reference>
<dbReference type="RefSeq" id="XP_001219033.1">
    <property type="nucleotide sequence ID" value="XM_001219032.1"/>
</dbReference>
<dbReference type="EMBL" id="AL929603">
    <property type="protein sequence ID" value="CAJ16546.1"/>
    <property type="molecule type" value="Genomic_DNA"/>
</dbReference>
<reference evidence="2 3" key="1">
    <citation type="journal article" date="2003" name="Nucleic Acids Res.">
        <title>The DNA sequence of chromosome I of an African trypanosome: gene content, chromosome organisation, recombination and polymorphism.</title>
        <authorList>
            <person name="Hall N."/>
            <person name="Berriman M."/>
            <person name="Lennard N.J."/>
            <person name="Harris B.R."/>
            <person name="Hertz-Fowler C."/>
            <person name="Bart-Delabesse E.N."/>
            <person name="Gerrare C.S."/>
            <person name="Atkin R.J."/>
            <person name="Barron A.J."/>
            <person name="Bowman S."/>
            <person name="Bray-Allen S.P."/>
            <person name="Bringaud F."/>
            <person name="Clark L.N."/>
            <person name="Corton C.H."/>
            <person name="Cronin A."/>
            <person name="Davies R."/>
            <person name="Doggett J."/>
            <person name="Fraser A."/>
            <person name="Gruter E."/>
            <person name="Hall S."/>
            <person name="Harper A.D."/>
            <person name="Kay M.P."/>
            <person name="Leech V."/>
            <person name="Mayes R."/>
            <person name="Price C."/>
            <person name="Quail M.A."/>
            <person name="Rabbinowitch E."/>
            <person name="Reitter C."/>
            <person name="Rutherford K."/>
            <person name="Sasse J."/>
            <person name="Sharp S."/>
            <person name="Shownkeen R."/>
            <person name="Macleod A."/>
            <person name="Taylor S."/>
            <person name="Tweedie A."/>
            <person name="Turner C.M.R."/>
            <person name="Tait A."/>
            <person name="Gull K."/>
            <person name="Barrell B."/>
            <person name="Melville S.E."/>
        </authorList>
    </citation>
    <scope>NUCLEOTIDE SEQUENCE [LARGE SCALE GENOMIC DNA]</scope>
    <source>
        <strain evidence="2 3">927/4 GUTat10.1</strain>
    </source>
</reference>
<evidence type="ECO:0000313" key="2">
    <source>
        <dbReference type="EMBL" id="CAJ16546.1"/>
    </source>
</evidence>
<evidence type="ECO:0008006" key="4">
    <source>
        <dbReference type="Google" id="ProtNLM"/>
    </source>
</evidence>
<organism evidence="2 3">
    <name type="scientific">Trypanosoma brucei brucei (strain 927/4 GUTat10.1)</name>
    <dbReference type="NCBI Taxonomy" id="185431"/>
    <lineage>
        <taxon>Eukaryota</taxon>
        <taxon>Discoba</taxon>
        <taxon>Euglenozoa</taxon>
        <taxon>Kinetoplastea</taxon>
        <taxon>Metakinetoplastina</taxon>
        <taxon>Trypanosomatida</taxon>
        <taxon>Trypanosomatidae</taxon>
        <taxon>Trypanosoma</taxon>
    </lineage>
</organism>
<dbReference type="PaxDb" id="5691-CAJ16546"/>
<dbReference type="KEGG" id="tbr:TB927.1.3350"/>
<feature type="region of interest" description="Disordered" evidence="1">
    <location>
        <begin position="34"/>
        <end position="57"/>
    </location>
</feature>
<dbReference type="VEuPathDB" id="TriTrypDB:Tb927.1.3350"/>